<dbReference type="AlphaFoldDB" id="A0A518DRG7"/>
<name>A0A518DRG7_9BACT</name>
<keyword evidence="3" id="KW-1185">Reference proteome</keyword>
<organism evidence="2 3">
    <name type="scientific">Lignipirellula cremea</name>
    <dbReference type="NCBI Taxonomy" id="2528010"/>
    <lineage>
        <taxon>Bacteria</taxon>
        <taxon>Pseudomonadati</taxon>
        <taxon>Planctomycetota</taxon>
        <taxon>Planctomycetia</taxon>
        <taxon>Pirellulales</taxon>
        <taxon>Pirellulaceae</taxon>
        <taxon>Lignipirellula</taxon>
    </lineage>
</organism>
<dbReference type="Proteomes" id="UP000317648">
    <property type="component" value="Chromosome"/>
</dbReference>
<feature type="transmembrane region" description="Helical" evidence="1">
    <location>
        <begin position="112"/>
        <end position="136"/>
    </location>
</feature>
<evidence type="ECO:0000256" key="1">
    <source>
        <dbReference type="SAM" id="Phobius"/>
    </source>
</evidence>
<proteinExistence type="predicted"/>
<keyword evidence="1" id="KW-1133">Transmembrane helix</keyword>
<dbReference type="OrthoDB" id="6025129at2"/>
<gene>
    <name evidence="2" type="ORF">Pla8534_22250</name>
</gene>
<dbReference type="EMBL" id="CP036433">
    <property type="protein sequence ID" value="QDU94435.1"/>
    <property type="molecule type" value="Genomic_DNA"/>
</dbReference>
<keyword evidence="1" id="KW-0812">Transmembrane</keyword>
<feature type="transmembrane region" description="Helical" evidence="1">
    <location>
        <begin position="57"/>
        <end position="79"/>
    </location>
</feature>
<dbReference type="KEGG" id="lcre:Pla8534_22250"/>
<sequence length="145" mass="14685">MALLRKILAVVLGIIAGSAFNMAIVTLSHVAFPLPKGVDPNDMEAFQAHVAAHGLPLGALLMVLLAHAGGSLASGFVCGLVAGRPWYAAAVGLGILWLCGGVAMLLVLPAPLWFAVADVVLYVPAALLGVFLGGAVTESKPPKPA</sequence>
<protein>
    <submittedName>
        <fullName evidence="2">Uncharacterized protein</fullName>
    </submittedName>
</protein>
<feature type="transmembrane region" description="Helical" evidence="1">
    <location>
        <begin position="86"/>
        <end position="106"/>
    </location>
</feature>
<evidence type="ECO:0000313" key="3">
    <source>
        <dbReference type="Proteomes" id="UP000317648"/>
    </source>
</evidence>
<reference evidence="2 3" key="1">
    <citation type="submission" date="2019-02" db="EMBL/GenBank/DDBJ databases">
        <title>Deep-cultivation of Planctomycetes and their phenomic and genomic characterization uncovers novel biology.</title>
        <authorList>
            <person name="Wiegand S."/>
            <person name="Jogler M."/>
            <person name="Boedeker C."/>
            <person name="Pinto D."/>
            <person name="Vollmers J."/>
            <person name="Rivas-Marin E."/>
            <person name="Kohn T."/>
            <person name="Peeters S.H."/>
            <person name="Heuer A."/>
            <person name="Rast P."/>
            <person name="Oberbeckmann S."/>
            <person name="Bunk B."/>
            <person name="Jeske O."/>
            <person name="Meyerdierks A."/>
            <person name="Storesund J.E."/>
            <person name="Kallscheuer N."/>
            <person name="Luecker S."/>
            <person name="Lage O.M."/>
            <person name="Pohl T."/>
            <person name="Merkel B.J."/>
            <person name="Hornburger P."/>
            <person name="Mueller R.-W."/>
            <person name="Bruemmer F."/>
            <person name="Labrenz M."/>
            <person name="Spormann A.M."/>
            <person name="Op den Camp H."/>
            <person name="Overmann J."/>
            <person name="Amann R."/>
            <person name="Jetten M.S.M."/>
            <person name="Mascher T."/>
            <person name="Medema M.H."/>
            <person name="Devos D.P."/>
            <person name="Kaster A.-K."/>
            <person name="Ovreas L."/>
            <person name="Rohde M."/>
            <person name="Galperin M.Y."/>
            <person name="Jogler C."/>
        </authorList>
    </citation>
    <scope>NUCLEOTIDE SEQUENCE [LARGE SCALE GENOMIC DNA]</scope>
    <source>
        <strain evidence="2 3">Pla85_3_4</strain>
    </source>
</reference>
<accession>A0A518DRG7</accession>
<dbReference type="RefSeq" id="WP_145052845.1">
    <property type="nucleotide sequence ID" value="NZ_CP036433.1"/>
</dbReference>
<keyword evidence="1" id="KW-0472">Membrane</keyword>
<evidence type="ECO:0000313" key="2">
    <source>
        <dbReference type="EMBL" id="QDU94435.1"/>
    </source>
</evidence>